<feature type="compositionally biased region" description="Low complexity" evidence="1">
    <location>
        <begin position="1038"/>
        <end position="1054"/>
    </location>
</feature>
<feature type="compositionally biased region" description="Acidic residues" evidence="1">
    <location>
        <begin position="68"/>
        <end position="84"/>
    </location>
</feature>
<feature type="compositionally biased region" description="Low complexity" evidence="1">
    <location>
        <begin position="337"/>
        <end position="355"/>
    </location>
</feature>
<dbReference type="PROSITE" id="PS51673">
    <property type="entry name" value="SUZ"/>
    <property type="match status" value="1"/>
</dbReference>
<dbReference type="InterPro" id="IPR024771">
    <property type="entry name" value="SUZ"/>
</dbReference>
<feature type="region of interest" description="Disordered" evidence="1">
    <location>
        <begin position="1"/>
        <end position="172"/>
    </location>
</feature>
<sequence>MADDQAKPCPNDKKEQLERRSSKSRLAKQDEVEELEEEDNSPSSEASDATIVPVLNTPGGSPQSGSPQEEEVVAVEEGEEDDDNTSQTHPRVKVLVRSQALRDDSSPPPDSTGETSSSSSTTSISSPVSALTTPQESKGRLEKQGSGSSSLEIYGTSPHCLSPAGGNSPALSRDTSVEMQYTDSTGTDLEEFITMTLNKNLKDRNILLKMECDLNGFVKDQKHDYLKFPPMTSYHRMLVHRVAAFFGLDHNVDTSGKQVVVNKTPNTRIPDYKFLDHIREDFDQPKKLILKRDTGSFDDGHGRSSEKMSLADKRSKSYEEREEEYQKARERIFRTEGSSSSEGMLSLESPMSSRSSTRHSSKEDLQWREHPRAWSSTESSGYGTDTSTKFHKLSVPKASSFGETGMTVLARSDSKGSSRLSKNDSMNSVSSSLGSPMTRPPPIPSSPPLDSSSSSQSAPSPAQQQKTPSPSGHTGGPPINLEPGQQVLCLADVDTLPPGSIIIDPATGQPYRNPDGTVYRHNPTPAQQQQSQQQQPAQPPPPQLASPQGPYCYGANYQPKAPQPVLSPQQSLDPLNNPELTQRLSHMTVSPQGSLTISPQASVDQPEVTPGGQAQQQQMFMVPVQQQQQPTAVYQHPQHPQQSQPTQQQQQVYFPANQQVASGQQQAYAAPQYASQTQSQLPAQGSLEGHPVVQQHPLHLTQQSSTETQLQYNNSQNYPPVHMVQGYTAPQATHGEAYPTPQGFPTHQQPGQPQGYAIRPQAELPAAAYQQYPHVGHQHHSSGQTVMPAGGQQSQPVYYNVTSSTGNTQYVTYQPQPHEQPQAAGFRPQSPTSQQPGMQPPAQSQTYIMGTPQLAQPVTSSCGSQVVAYPSYPGVAQPQQHRAQSPPQQASSMVYSSIPGHPTQGAPRTASPPVNPVNIQYTQAVGGPQVHGYPNPTERPGQLNLREGVVPGAPVSIPHGHVTPVAAHPQPTIRPQLPAVKLRPPTNTTGDVRFVGPSIQPRIPIQPMFQQFPRFPAHMGVISKAPRGRKAWTRLSKESSQSPSTSTESEPSGSVALEVTDVQPHMKRTELEAMLEDLINQGVQLRYQLEDVNKGTSNFSVSDCTCILAIFDSECNAQTALANQSKGLGYTLRPSQRQLLQQEPLS</sequence>
<gene>
    <name evidence="2" type="ORF">OFUS_LOCUS627</name>
</gene>
<comment type="caution">
    <text evidence="2">The sequence shown here is derived from an EMBL/GenBank/DDBJ whole genome shotgun (WGS) entry which is preliminary data.</text>
</comment>
<feature type="compositionally biased region" description="Pro residues" evidence="1">
    <location>
        <begin position="438"/>
        <end position="447"/>
    </location>
</feature>
<dbReference type="EMBL" id="CAIIXF020000001">
    <property type="protein sequence ID" value="CAH1772960.1"/>
    <property type="molecule type" value="Genomic_DNA"/>
</dbReference>
<dbReference type="AlphaFoldDB" id="A0A8J1Y163"/>
<feature type="compositionally biased region" description="Low complexity" evidence="1">
    <location>
        <begin position="111"/>
        <end position="129"/>
    </location>
</feature>
<evidence type="ECO:0000313" key="3">
    <source>
        <dbReference type="Proteomes" id="UP000749559"/>
    </source>
</evidence>
<accession>A0A8J1Y163</accession>
<feature type="region of interest" description="Disordered" evidence="1">
    <location>
        <begin position="663"/>
        <end position="685"/>
    </location>
</feature>
<feature type="region of interest" description="Disordered" evidence="1">
    <location>
        <begin position="293"/>
        <end position="385"/>
    </location>
</feature>
<organism evidence="2 3">
    <name type="scientific">Owenia fusiformis</name>
    <name type="common">Polychaete worm</name>
    <dbReference type="NCBI Taxonomy" id="6347"/>
    <lineage>
        <taxon>Eukaryota</taxon>
        <taxon>Metazoa</taxon>
        <taxon>Spiralia</taxon>
        <taxon>Lophotrochozoa</taxon>
        <taxon>Annelida</taxon>
        <taxon>Polychaeta</taxon>
        <taxon>Sedentaria</taxon>
        <taxon>Canalipalpata</taxon>
        <taxon>Sabellida</taxon>
        <taxon>Oweniida</taxon>
        <taxon>Oweniidae</taxon>
        <taxon>Owenia</taxon>
    </lineage>
</organism>
<dbReference type="Proteomes" id="UP000749559">
    <property type="component" value="Unassembled WGS sequence"/>
</dbReference>
<dbReference type="SMART" id="SM00393">
    <property type="entry name" value="R3H"/>
    <property type="match status" value="1"/>
</dbReference>
<name>A0A8J1Y163_OWEFU</name>
<feature type="compositionally biased region" description="Basic and acidic residues" evidence="1">
    <location>
        <begin position="1"/>
        <end position="21"/>
    </location>
</feature>
<dbReference type="PROSITE" id="PS51061">
    <property type="entry name" value="R3H"/>
    <property type="match status" value="1"/>
</dbReference>
<feature type="compositionally biased region" description="Low complexity" evidence="1">
    <location>
        <begin position="663"/>
        <end position="680"/>
    </location>
</feature>
<feature type="compositionally biased region" description="Acidic residues" evidence="1">
    <location>
        <begin position="31"/>
        <end position="40"/>
    </location>
</feature>
<proteinExistence type="predicted"/>
<protein>
    <submittedName>
        <fullName evidence="2">Uncharacterized protein</fullName>
    </submittedName>
</protein>
<feature type="region of interest" description="Disordered" evidence="1">
    <location>
        <begin position="411"/>
        <end position="651"/>
    </location>
</feature>
<feature type="compositionally biased region" description="Polar residues" evidence="1">
    <location>
        <begin position="566"/>
        <end position="603"/>
    </location>
</feature>
<dbReference type="PANTHER" id="PTHR15672:SF8">
    <property type="entry name" value="PROTEIN ENCORE"/>
    <property type="match status" value="1"/>
</dbReference>
<feature type="compositionally biased region" description="Basic and acidic residues" evidence="1">
    <location>
        <begin position="293"/>
        <end position="334"/>
    </location>
</feature>
<feature type="compositionally biased region" description="Low complexity" evidence="1">
    <location>
        <begin position="702"/>
        <end position="711"/>
    </location>
</feature>
<feature type="compositionally biased region" description="Polar residues" evidence="1">
    <location>
        <begin position="829"/>
        <end position="845"/>
    </location>
</feature>
<feature type="compositionally biased region" description="Polar residues" evidence="1">
    <location>
        <begin position="781"/>
        <end position="819"/>
    </location>
</feature>
<keyword evidence="3" id="KW-1185">Reference proteome</keyword>
<feature type="compositionally biased region" description="Low complexity" evidence="1">
    <location>
        <begin position="525"/>
        <end position="536"/>
    </location>
</feature>
<dbReference type="Pfam" id="PF01424">
    <property type="entry name" value="R3H"/>
    <property type="match status" value="1"/>
</dbReference>
<dbReference type="GO" id="GO:0003676">
    <property type="term" value="F:nucleic acid binding"/>
    <property type="evidence" value="ECO:0007669"/>
    <property type="project" value="UniProtKB-UniRule"/>
</dbReference>
<feature type="compositionally biased region" description="Polar residues" evidence="1">
    <location>
        <begin position="58"/>
        <end position="67"/>
    </location>
</feature>
<feature type="region of interest" description="Disordered" evidence="1">
    <location>
        <begin position="775"/>
        <end position="845"/>
    </location>
</feature>
<feature type="compositionally biased region" description="Basic and acidic residues" evidence="1">
    <location>
        <begin position="360"/>
        <end position="372"/>
    </location>
</feature>
<dbReference type="SUPFAM" id="SSF82708">
    <property type="entry name" value="R3H domain"/>
    <property type="match status" value="1"/>
</dbReference>
<evidence type="ECO:0000256" key="1">
    <source>
        <dbReference type="SAM" id="MobiDB-lite"/>
    </source>
</evidence>
<dbReference type="Gene3D" id="3.30.1370.50">
    <property type="entry name" value="R3H-like domain"/>
    <property type="match status" value="1"/>
</dbReference>
<feature type="region of interest" description="Disordered" evidence="1">
    <location>
        <begin position="1026"/>
        <end position="1054"/>
    </location>
</feature>
<dbReference type="OrthoDB" id="278430at2759"/>
<feature type="compositionally biased region" description="Low complexity" evidence="1">
    <location>
        <begin position="448"/>
        <end position="478"/>
    </location>
</feature>
<dbReference type="InterPro" id="IPR051937">
    <property type="entry name" value="R3H_domain_containing"/>
</dbReference>
<dbReference type="InterPro" id="IPR036867">
    <property type="entry name" value="R3H_dom_sf"/>
</dbReference>
<dbReference type="Pfam" id="PF12752">
    <property type="entry name" value="SUZ"/>
    <property type="match status" value="1"/>
</dbReference>
<dbReference type="PANTHER" id="PTHR15672">
    <property type="entry name" value="CAMP-REGULATED PHOSPHOPROTEIN 21 RELATED R3H DOMAIN CONTAINING PROTEIN"/>
    <property type="match status" value="1"/>
</dbReference>
<evidence type="ECO:0000313" key="2">
    <source>
        <dbReference type="EMBL" id="CAH1772960.1"/>
    </source>
</evidence>
<feature type="compositionally biased region" description="Polar residues" evidence="1">
    <location>
        <begin position="743"/>
        <end position="752"/>
    </location>
</feature>
<feature type="compositionally biased region" description="Polar residues" evidence="1">
    <location>
        <begin position="374"/>
        <end position="385"/>
    </location>
</feature>
<feature type="compositionally biased region" description="Low complexity" evidence="1">
    <location>
        <begin position="423"/>
        <end position="437"/>
    </location>
</feature>
<dbReference type="InterPro" id="IPR001374">
    <property type="entry name" value="R3H_dom"/>
</dbReference>
<reference evidence="2" key="1">
    <citation type="submission" date="2022-03" db="EMBL/GenBank/DDBJ databases">
        <authorList>
            <person name="Martin C."/>
        </authorList>
    </citation>
    <scope>NUCLEOTIDE SEQUENCE</scope>
</reference>
<feature type="compositionally biased region" description="Low complexity" evidence="1">
    <location>
        <begin position="608"/>
        <end position="651"/>
    </location>
</feature>
<feature type="region of interest" description="Disordered" evidence="1">
    <location>
        <begin position="702"/>
        <end position="756"/>
    </location>
</feature>
<dbReference type="CDD" id="cd02642">
    <property type="entry name" value="R3H_encore_like"/>
    <property type="match status" value="1"/>
</dbReference>